<sequence length="469" mass="54496">MSLKISLAIHVTNIDENPFILSSQTCPYELIAPHSFYFDLMHMPWLSNAVYCPAPYRNKQKFWDQLEKVTESFYGPIFTIGDFNSVLFQSEKLGGFPIACTSSPKGLQLYMEKFGFMDLVFSDLSRIRERLDQGISNISWSNLFPESNVYNLNRTAFDHSHILLNTSNPNSSPKSFKFEEFWTYNPTIHDVIRDAWKQNFNGTPAFVLTKKLKAAKNTLKIWNQTSFVKIQTRIRMLNQALQKVQTQDPSQVPSNLENDLKEQLNETLKKKESLWKQKSRITWLTTIDLTTNFIHTSTIVRRRRNRIGSLKIGNGNWTFDQNVMNNKFQEHFQRIYQTSNPIISEDLKNLFPTKINENENLFLSHVPSEMEIWDVVKQTPSTKAPGPDGFTKLFYKIYWEVIKIDLVAAIQNFFINGKLLKELNHTNIALIPKKDSPNKVHNFIPISLSNVCYKFILLLPVDSFRTTLL</sequence>
<evidence type="ECO:0000313" key="1">
    <source>
        <dbReference type="EMBL" id="KAG6650034.1"/>
    </source>
</evidence>
<organism evidence="1 2">
    <name type="scientific">Carya illinoinensis</name>
    <name type="common">Pecan</name>
    <dbReference type="NCBI Taxonomy" id="32201"/>
    <lineage>
        <taxon>Eukaryota</taxon>
        <taxon>Viridiplantae</taxon>
        <taxon>Streptophyta</taxon>
        <taxon>Embryophyta</taxon>
        <taxon>Tracheophyta</taxon>
        <taxon>Spermatophyta</taxon>
        <taxon>Magnoliopsida</taxon>
        <taxon>eudicotyledons</taxon>
        <taxon>Gunneridae</taxon>
        <taxon>Pentapetalae</taxon>
        <taxon>rosids</taxon>
        <taxon>fabids</taxon>
        <taxon>Fagales</taxon>
        <taxon>Juglandaceae</taxon>
        <taxon>Carya</taxon>
    </lineage>
</organism>
<keyword evidence="2" id="KW-1185">Reference proteome</keyword>
<dbReference type="PANTHER" id="PTHR19446">
    <property type="entry name" value="REVERSE TRANSCRIPTASES"/>
    <property type="match status" value="1"/>
</dbReference>
<name>A0A8T1Q5J8_CARIL</name>
<proteinExistence type="predicted"/>
<gene>
    <name evidence="1" type="ORF">CIPAW_06G015500</name>
</gene>
<reference evidence="1" key="1">
    <citation type="submission" date="2020-12" db="EMBL/GenBank/DDBJ databases">
        <title>WGS assembly of Carya illinoinensis cv. Pawnee.</title>
        <authorList>
            <person name="Platts A."/>
            <person name="Shu S."/>
            <person name="Wright S."/>
            <person name="Barry K."/>
            <person name="Edger P."/>
            <person name="Pires J.C."/>
            <person name="Schmutz J."/>
        </authorList>
    </citation>
    <scope>NUCLEOTIDE SEQUENCE</scope>
    <source>
        <tissue evidence="1">Leaf</tissue>
    </source>
</reference>
<evidence type="ECO:0000313" key="2">
    <source>
        <dbReference type="Proteomes" id="UP000811609"/>
    </source>
</evidence>
<dbReference type="Proteomes" id="UP000811609">
    <property type="component" value="Chromosome 6"/>
</dbReference>
<protein>
    <submittedName>
        <fullName evidence="1">Uncharacterized protein</fullName>
    </submittedName>
</protein>
<dbReference type="AlphaFoldDB" id="A0A8T1Q5J8"/>
<dbReference type="EMBL" id="CM031814">
    <property type="protein sequence ID" value="KAG6650034.1"/>
    <property type="molecule type" value="Genomic_DNA"/>
</dbReference>
<comment type="caution">
    <text evidence="1">The sequence shown here is derived from an EMBL/GenBank/DDBJ whole genome shotgun (WGS) entry which is preliminary data.</text>
</comment>
<accession>A0A8T1Q5J8</accession>